<dbReference type="InterPro" id="IPR046867">
    <property type="entry name" value="AldOxase/xan_DH_MoCoBD2"/>
</dbReference>
<dbReference type="Gene3D" id="3.90.1170.50">
    <property type="entry name" value="Aldehyde oxidase/xanthine dehydrogenase, a/b hammerhead"/>
    <property type="match status" value="1"/>
</dbReference>
<dbReference type="SMART" id="SM01008">
    <property type="entry name" value="Ald_Xan_dh_C"/>
    <property type="match status" value="1"/>
</dbReference>
<proteinExistence type="predicted"/>
<sequence>MTPHDPPPTVTADRPRTLEVNMGRRRFLTYLLGVPALAVATRITYDSLAADPAAAALPSPPSVEEFFDIGEALVVASAPTMPLVTLEIGEDGVARLDLPRIEMGQGITTSVAMLIAEELDVALERVVVTCADARPELLLNQLTAGSSTLRAFYHPVRALAAAARARMLAAAATQWGVPTSELSTSGGAVNAEDGRSTDFGALSLAAADPALEVGEVLPKPVSDHEIVGTPVRRVDGFDIVTGRKKFTMDLDVPGALPTMVRRAPTWNGEFRSVANRGDIEAMPGVVAVTTISSGVAVVAETFEQARAAVCAVDATFTPGPVPDEDDESIMEKLRATSLPFAAPPLGAITVESTYEWPAAAHAFLETECAVADVRPDGAEIWSGFQAPIVAQQKIAVELGLPQDSVTAHVVPCGGAFGRRVFFDTAMEAALISQQVGRPIKLMWHRTDDMRHGRCRPANVQRFRATIVAGQVATLEQRVTGVSTDFRHGLGEILSATATSLPEGAHQAVVNDAFGQAVFLTFISSPYNFGVYDKKLLELPLGIPTSSYRSVPNQPARGSEEMFVDEVAERLGVDPVEFRRSTLKSERARAVLDTVAEAGDWGRRMPSGHAQGIGVHIESRAYTAALVELDCRDPRNPQVTKAVMAVDVGRAINPLGLEAQMQGGLAEAISLTLRAGLHVVDGLPLEGSYSEYHFARQKDFPDDLEIIIMPPVGEQIGGAGEVGMAAPTGAIANAYARATGTRPRSFPINHPIDFEPIPPGLLPPPAFPEG</sequence>
<dbReference type="Proteomes" id="UP001519295">
    <property type="component" value="Unassembled WGS sequence"/>
</dbReference>
<dbReference type="Pfam" id="PF20256">
    <property type="entry name" value="MoCoBD_2"/>
    <property type="match status" value="2"/>
</dbReference>
<evidence type="ECO:0000313" key="4">
    <source>
        <dbReference type="Proteomes" id="UP001519295"/>
    </source>
</evidence>
<dbReference type="InterPro" id="IPR000674">
    <property type="entry name" value="Ald_Oxase/Xan_DH_a/b"/>
</dbReference>
<dbReference type="InterPro" id="IPR037165">
    <property type="entry name" value="AldOxase/xan_DH_Mopterin-bd_sf"/>
</dbReference>
<dbReference type="SUPFAM" id="SSF56003">
    <property type="entry name" value="Molybdenum cofactor-binding domain"/>
    <property type="match status" value="2"/>
</dbReference>
<evidence type="ECO:0000313" key="3">
    <source>
        <dbReference type="EMBL" id="MBP2366553.1"/>
    </source>
</evidence>
<keyword evidence="3" id="KW-0560">Oxidoreductase</keyword>
<dbReference type="PROSITE" id="PS51318">
    <property type="entry name" value="TAT"/>
    <property type="match status" value="1"/>
</dbReference>
<dbReference type="Gene3D" id="3.30.365.10">
    <property type="entry name" value="Aldehyde oxidase/xanthine dehydrogenase, molybdopterin binding domain"/>
    <property type="match status" value="4"/>
</dbReference>
<dbReference type="InterPro" id="IPR052516">
    <property type="entry name" value="N-heterocyclic_Hydroxylase"/>
</dbReference>
<dbReference type="EC" id="1.3.99.16" evidence="3"/>
<dbReference type="InterPro" id="IPR008274">
    <property type="entry name" value="AldOxase/xan_DH_MoCoBD1"/>
</dbReference>
<dbReference type="GO" id="GO:0047121">
    <property type="term" value="F:isoquinoline 1-oxidoreductase activity"/>
    <property type="evidence" value="ECO:0007669"/>
    <property type="project" value="UniProtKB-EC"/>
</dbReference>
<dbReference type="Pfam" id="PF02738">
    <property type="entry name" value="MoCoBD_1"/>
    <property type="match status" value="1"/>
</dbReference>
<evidence type="ECO:0000256" key="1">
    <source>
        <dbReference type="SAM" id="MobiDB-lite"/>
    </source>
</evidence>
<accession>A0ABS4VRJ0</accession>
<feature type="compositionally biased region" description="Pro residues" evidence="1">
    <location>
        <begin position="755"/>
        <end position="769"/>
    </location>
</feature>
<protein>
    <submittedName>
        <fullName evidence="3">Isoquinoline 1-oxidoreductase beta subunit</fullName>
        <ecNumber evidence="3">1.3.99.16</ecNumber>
    </submittedName>
</protein>
<dbReference type="PANTHER" id="PTHR47495">
    <property type="entry name" value="ALDEHYDE DEHYDROGENASE"/>
    <property type="match status" value="1"/>
</dbReference>
<keyword evidence="4" id="KW-1185">Reference proteome</keyword>
<dbReference type="RefSeq" id="WP_210026622.1">
    <property type="nucleotide sequence ID" value="NZ_JAGINU010000001.1"/>
</dbReference>
<evidence type="ECO:0000259" key="2">
    <source>
        <dbReference type="SMART" id="SM01008"/>
    </source>
</evidence>
<dbReference type="PANTHER" id="PTHR47495:SF1">
    <property type="entry name" value="BLL3820 PROTEIN"/>
    <property type="match status" value="1"/>
</dbReference>
<name>A0ABS4VRJ0_9PSEU</name>
<gene>
    <name evidence="3" type="ORF">JOF36_002249</name>
</gene>
<dbReference type="EMBL" id="JAGINU010000001">
    <property type="protein sequence ID" value="MBP2366553.1"/>
    <property type="molecule type" value="Genomic_DNA"/>
</dbReference>
<feature type="domain" description="Aldehyde oxidase/xanthine dehydrogenase a/b hammerhead" evidence="2">
    <location>
        <begin position="241"/>
        <end position="320"/>
    </location>
</feature>
<organism evidence="3 4">
    <name type="scientific">Pseudonocardia parietis</name>
    <dbReference type="NCBI Taxonomy" id="570936"/>
    <lineage>
        <taxon>Bacteria</taxon>
        <taxon>Bacillati</taxon>
        <taxon>Actinomycetota</taxon>
        <taxon>Actinomycetes</taxon>
        <taxon>Pseudonocardiales</taxon>
        <taxon>Pseudonocardiaceae</taxon>
        <taxon>Pseudonocardia</taxon>
    </lineage>
</organism>
<reference evidence="3 4" key="1">
    <citation type="submission" date="2021-03" db="EMBL/GenBank/DDBJ databases">
        <title>Sequencing the genomes of 1000 actinobacteria strains.</title>
        <authorList>
            <person name="Klenk H.-P."/>
        </authorList>
    </citation>
    <scope>NUCLEOTIDE SEQUENCE [LARGE SCALE GENOMIC DNA]</scope>
    <source>
        <strain evidence="3 4">DSM 45256</strain>
    </source>
</reference>
<comment type="caution">
    <text evidence="3">The sequence shown here is derived from an EMBL/GenBank/DDBJ whole genome shotgun (WGS) entry which is preliminary data.</text>
</comment>
<dbReference type="InterPro" id="IPR012368">
    <property type="entry name" value="OxRdtase_Mopterin-bd_su_IorB"/>
</dbReference>
<feature type="region of interest" description="Disordered" evidence="1">
    <location>
        <begin position="745"/>
        <end position="769"/>
    </location>
</feature>
<dbReference type="InterPro" id="IPR006311">
    <property type="entry name" value="TAT_signal"/>
</dbReference>
<dbReference type="PIRSF" id="PIRSF036389">
    <property type="entry name" value="IOR_B"/>
    <property type="match status" value="1"/>
</dbReference>